<accession>A0AC34PZ76</accession>
<protein>
    <submittedName>
        <fullName evidence="2">SCP domain-containing protein</fullName>
    </submittedName>
</protein>
<sequence length="321" mass="37052">MAQFAVLSILLFALTVSVRGFTLDNPASEALVSHSGPTNALYGHERFFDDPHDEHDRVKRNIHFNNYPNTWNNNFKNNQWPDFRIASEPPSEYLKMWLTSEHNRYRQMVPATNMRMLYWSEELAASAQRHADRCDFRHSRDRVNVGENIWAAPYANYSDAITRWFQEVNDPRCGCNHAYKHCCGHYIQVVWAQTNLVGCGFSRCRDVWGINGRGHRNVFVCHYNPQGNTVFVNGNGQLYAVPAFNWATNNNNRCSECPSDAPACYQGLCYKPSITDTTTVNPTTTSESQNHDIERKTSNDSRSYYKEKINKETETNDEIQR</sequence>
<dbReference type="Proteomes" id="UP000887576">
    <property type="component" value="Unplaced"/>
</dbReference>
<name>A0AC34PZ76_9BILA</name>
<reference evidence="2" key="1">
    <citation type="submission" date="2022-11" db="UniProtKB">
        <authorList>
            <consortium name="WormBaseParasite"/>
        </authorList>
    </citation>
    <scope>IDENTIFICATION</scope>
</reference>
<evidence type="ECO:0000313" key="1">
    <source>
        <dbReference type="Proteomes" id="UP000887576"/>
    </source>
</evidence>
<proteinExistence type="predicted"/>
<evidence type="ECO:0000313" key="2">
    <source>
        <dbReference type="WBParaSite" id="JU765_v2.g11397.t1"/>
    </source>
</evidence>
<dbReference type="WBParaSite" id="JU765_v2.g11397.t1">
    <property type="protein sequence ID" value="JU765_v2.g11397.t1"/>
    <property type="gene ID" value="JU765_v2.g11397"/>
</dbReference>
<organism evidence="1 2">
    <name type="scientific">Panagrolaimus sp. JU765</name>
    <dbReference type="NCBI Taxonomy" id="591449"/>
    <lineage>
        <taxon>Eukaryota</taxon>
        <taxon>Metazoa</taxon>
        <taxon>Ecdysozoa</taxon>
        <taxon>Nematoda</taxon>
        <taxon>Chromadorea</taxon>
        <taxon>Rhabditida</taxon>
        <taxon>Tylenchina</taxon>
        <taxon>Panagrolaimomorpha</taxon>
        <taxon>Panagrolaimoidea</taxon>
        <taxon>Panagrolaimidae</taxon>
        <taxon>Panagrolaimus</taxon>
    </lineage>
</organism>